<dbReference type="Pfam" id="PF13684">
    <property type="entry name" value="FakA-like_C"/>
    <property type="match status" value="1"/>
</dbReference>
<dbReference type="Gene3D" id="1.25.40.340">
    <property type="match status" value="1"/>
</dbReference>
<dbReference type="InterPro" id="IPR048394">
    <property type="entry name" value="FakA-like_M"/>
</dbReference>
<dbReference type="GO" id="GO:0004371">
    <property type="term" value="F:glycerone kinase activity"/>
    <property type="evidence" value="ECO:0007669"/>
    <property type="project" value="InterPro"/>
</dbReference>
<feature type="domain" description="DhaL" evidence="1">
    <location>
        <begin position="7"/>
        <end position="199"/>
    </location>
</feature>
<gene>
    <name evidence="2" type="ORF">IAA84_00120</name>
</gene>
<dbReference type="PANTHER" id="PTHR33434">
    <property type="entry name" value="DEGV DOMAIN-CONTAINING PROTEIN DR_1986-RELATED"/>
    <property type="match status" value="1"/>
</dbReference>
<dbReference type="SUPFAM" id="SSF101473">
    <property type="entry name" value="DhaL-like"/>
    <property type="match status" value="1"/>
</dbReference>
<reference evidence="2" key="1">
    <citation type="submission" date="2020-10" db="EMBL/GenBank/DDBJ databases">
        <authorList>
            <person name="Gilroy R."/>
        </authorList>
    </citation>
    <scope>NUCLEOTIDE SEQUENCE</scope>
    <source>
        <strain evidence="2">13766</strain>
    </source>
</reference>
<protein>
    <submittedName>
        <fullName evidence="2">DAK2 domain-containing protein</fullName>
    </submittedName>
</protein>
<dbReference type="InterPro" id="IPR050270">
    <property type="entry name" value="DegV_domain_contain"/>
</dbReference>
<name>A0A9D1FXP7_9FIRM</name>
<sequence>MKTIDGLMLKEMFLSGAANINANRESVDALNVFPVPDGDTGTNMCQTMNAAVKDLRERTFPSVYEVANCAAKGALRGARGNSGVILSQILRGFAKGLEGAEEMDAYLLVKALRSGAEMAYKAIMKPKEGTILTVARVTADDIAREAQKTGDLVELFGALINYGNAILKKTPDMLPVLKSAGVVDSGGKGLMTIYAGFYAALTGKPMEDAATAGSGAVGAEFVDDHESLEEIHFAYCTEFLVSHPRPDMKESDVVRLRERLERIGDCVVVVSDMSIVKVHVHTNDPGRALQMALELGELDSIKIDNMLEEFRERMAKRESDLKEYGMVSVALGEGFAEIFKDLLVDKLVDGGQTMNPSIEDLFEAIEATHAKNVFVLPNNTNIILAAQQAAELSKKRVAVLPTKSVPMGIAAAIAFNGEKSFEENVEAMTEAAGRVHTASITYAVRDTSFDGMEIHEGDIMGLIDNKVKRLGNDVQEVARQLMGEMVTPESELITIYAGADTPQEDALALEAYAGETFDMCEVMLHNGGQPLYYYLIAVE</sequence>
<dbReference type="Pfam" id="PF21645">
    <property type="entry name" value="FakA-like_M"/>
    <property type="match status" value="1"/>
</dbReference>
<evidence type="ECO:0000313" key="2">
    <source>
        <dbReference type="EMBL" id="HIS91404.1"/>
    </source>
</evidence>
<dbReference type="InterPro" id="IPR033470">
    <property type="entry name" value="FakA-like_C"/>
</dbReference>
<dbReference type="PROSITE" id="PS51480">
    <property type="entry name" value="DHAL"/>
    <property type="match status" value="1"/>
</dbReference>
<dbReference type="NCBIfam" id="TIGR03599">
    <property type="entry name" value="YloV"/>
    <property type="match status" value="1"/>
</dbReference>
<dbReference type="PANTHER" id="PTHR33434:SF4">
    <property type="entry name" value="PHOSPHATASE PROTEIN"/>
    <property type="match status" value="1"/>
</dbReference>
<comment type="caution">
    <text evidence="2">The sequence shown here is derived from an EMBL/GenBank/DDBJ whole genome shotgun (WGS) entry which is preliminary data.</text>
</comment>
<evidence type="ECO:0000259" key="1">
    <source>
        <dbReference type="PROSITE" id="PS51480"/>
    </source>
</evidence>
<dbReference type="InterPro" id="IPR036117">
    <property type="entry name" value="DhaL_dom_sf"/>
</dbReference>
<organism evidence="2 3">
    <name type="scientific">Candidatus Alectryocaccomicrobium excrementavium</name>
    <dbReference type="NCBI Taxonomy" id="2840668"/>
    <lineage>
        <taxon>Bacteria</taxon>
        <taxon>Bacillati</taxon>
        <taxon>Bacillota</taxon>
        <taxon>Clostridia</taxon>
        <taxon>Candidatus Alectryocaccomicrobium</taxon>
    </lineage>
</organism>
<dbReference type="SMART" id="SM01121">
    <property type="entry name" value="Dak1_2"/>
    <property type="match status" value="1"/>
</dbReference>
<dbReference type="Proteomes" id="UP000824140">
    <property type="component" value="Unassembled WGS sequence"/>
</dbReference>
<dbReference type="Pfam" id="PF02734">
    <property type="entry name" value="Dak2"/>
    <property type="match status" value="1"/>
</dbReference>
<dbReference type="SMART" id="SM01120">
    <property type="entry name" value="Dak2"/>
    <property type="match status" value="1"/>
</dbReference>
<dbReference type="EMBL" id="DVJN01000002">
    <property type="protein sequence ID" value="HIS91404.1"/>
    <property type="molecule type" value="Genomic_DNA"/>
</dbReference>
<accession>A0A9D1FXP7</accession>
<proteinExistence type="predicted"/>
<dbReference type="InterPro" id="IPR004007">
    <property type="entry name" value="DhaL_dom"/>
</dbReference>
<dbReference type="AlphaFoldDB" id="A0A9D1FXP7"/>
<reference evidence="2" key="2">
    <citation type="journal article" date="2021" name="PeerJ">
        <title>Extensive microbial diversity within the chicken gut microbiome revealed by metagenomics and culture.</title>
        <authorList>
            <person name="Gilroy R."/>
            <person name="Ravi A."/>
            <person name="Getino M."/>
            <person name="Pursley I."/>
            <person name="Horton D.L."/>
            <person name="Alikhan N.F."/>
            <person name="Baker D."/>
            <person name="Gharbi K."/>
            <person name="Hall N."/>
            <person name="Watson M."/>
            <person name="Adriaenssens E.M."/>
            <person name="Foster-Nyarko E."/>
            <person name="Jarju S."/>
            <person name="Secka A."/>
            <person name="Antonio M."/>
            <person name="Oren A."/>
            <person name="Chaudhuri R.R."/>
            <person name="La Ragione R."/>
            <person name="Hildebrand F."/>
            <person name="Pallen M.J."/>
        </authorList>
    </citation>
    <scope>NUCLEOTIDE SEQUENCE</scope>
    <source>
        <strain evidence="2">13766</strain>
    </source>
</reference>
<dbReference type="InterPro" id="IPR019986">
    <property type="entry name" value="YloV-like"/>
</dbReference>
<dbReference type="GO" id="GO:0006071">
    <property type="term" value="P:glycerol metabolic process"/>
    <property type="evidence" value="ECO:0007669"/>
    <property type="project" value="InterPro"/>
</dbReference>
<evidence type="ECO:0000313" key="3">
    <source>
        <dbReference type="Proteomes" id="UP000824140"/>
    </source>
</evidence>